<dbReference type="InterPro" id="IPR001478">
    <property type="entry name" value="PDZ"/>
</dbReference>
<keyword evidence="13" id="KW-1185">Reference proteome</keyword>
<keyword evidence="4" id="KW-0677">Repeat</keyword>
<evidence type="ECO:0000256" key="7">
    <source>
        <dbReference type="PIRSR" id="PIRSR611782-1"/>
    </source>
</evidence>
<evidence type="ECO:0000256" key="2">
    <source>
        <dbReference type="ARBA" id="ARBA00022670"/>
    </source>
</evidence>
<feature type="active site" description="Charge relay system" evidence="7">
    <location>
        <position position="245"/>
    </location>
</feature>
<dbReference type="AlphaFoldDB" id="Q0A6I2"/>
<proteinExistence type="inferred from homology"/>
<feature type="transmembrane region" description="Helical" evidence="10">
    <location>
        <begin position="6"/>
        <end position="27"/>
    </location>
</feature>
<keyword evidence="10" id="KW-0812">Transmembrane</keyword>
<dbReference type="GO" id="GO:0006508">
    <property type="term" value="P:proteolysis"/>
    <property type="evidence" value="ECO:0007669"/>
    <property type="project" value="UniProtKB-KW"/>
</dbReference>
<keyword evidence="6" id="KW-0720">Serine protease</keyword>
<dbReference type="RefSeq" id="WP_011629949.1">
    <property type="nucleotide sequence ID" value="NC_008340.1"/>
</dbReference>
<feature type="domain" description="PDZ" evidence="11">
    <location>
        <begin position="289"/>
        <end position="380"/>
    </location>
</feature>
<keyword evidence="5" id="KW-0378">Hydrolase</keyword>
<dbReference type="InterPro" id="IPR001940">
    <property type="entry name" value="Peptidase_S1C"/>
</dbReference>
<feature type="binding site" evidence="8">
    <location>
        <position position="171"/>
    </location>
    <ligand>
        <name>substrate</name>
    </ligand>
</feature>
<dbReference type="KEGG" id="aeh:Mlg_2213"/>
<dbReference type="FunFam" id="2.40.10.10:FF:000001">
    <property type="entry name" value="Periplasmic serine protease DegS"/>
    <property type="match status" value="1"/>
</dbReference>
<dbReference type="MEROPS" id="S01.477"/>
<dbReference type="eggNOG" id="COG0265">
    <property type="taxonomic scope" value="Bacteria"/>
</dbReference>
<evidence type="ECO:0000256" key="9">
    <source>
        <dbReference type="SAM" id="MobiDB-lite"/>
    </source>
</evidence>
<dbReference type="InterPro" id="IPR009003">
    <property type="entry name" value="Peptidase_S1_PA"/>
</dbReference>
<dbReference type="EMBL" id="CP000453">
    <property type="protein sequence ID" value="ABI57555.1"/>
    <property type="molecule type" value="Genomic_DNA"/>
</dbReference>
<dbReference type="Gene3D" id="2.40.10.120">
    <property type="match status" value="1"/>
</dbReference>
<evidence type="ECO:0000313" key="12">
    <source>
        <dbReference type="EMBL" id="ABI57555.1"/>
    </source>
</evidence>
<dbReference type="SUPFAM" id="SSF50494">
    <property type="entry name" value="Trypsin-like serine proteases"/>
    <property type="match status" value="1"/>
</dbReference>
<reference evidence="13" key="1">
    <citation type="submission" date="2006-08" db="EMBL/GenBank/DDBJ databases">
        <title>Complete sequence of Alkalilimnicola ehrilichei MLHE-1.</title>
        <authorList>
            <person name="Copeland A."/>
            <person name="Lucas S."/>
            <person name="Lapidus A."/>
            <person name="Barry K."/>
            <person name="Detter J.C."/>
            <person name="Glavina del Rio T."/>
            <person name="Hammon N."/>
            <person name="Israni S."/>
            <person name="Dalin E."/>
            <person name="Tice H."/>
            <person name="Pitluck S."/>
            <person name="Sims D."/>
            <person name="Brettin T."/>
            <person name="Bruce D."/>
            <person name="Han C."/>
            <person name="Tapia R."/>
            <person name="Gilna P."/>
            <person name="Schmutz J."/>
            <person name="Larimer F."/>
            <person name="Land M."/>
            <person name="Hauser L."/>
            <person name="Kyrpides N."/>
            <person name="Mikhailova N."/>
            <person name="Oremland R.S."/>
            <person name="Hoeft S.E."/>
            <person name="Switzer-Blum J."/>
            <person name="Kulp T."/>
            <person name="King G."/>
            <person name="Tabita R."/>
            <person name="Witte B."/>
            <person name="Santini J.M."/>
            <person name="Basu P."/>
            <person name="Hollibaugh J.T."/>
            <person name="Xie G."/>
            <person name="Stolz J.F."/>
            <person name="Richardson P."/>
        </authorList>
    </citation>
    <scope>NUCLEOTIDE SEQUENCE [LARGE SCALE GENOMIC DNA]</scope>
    <source>
        <strain evidence="13">ATCC BAA-1101 / DSM 17681 / MLHE-1</strain>
    </source>
</reference>
<feature type="active site" description="Charge relay system" evidence="7">
    <location>
        <position position="171"/>
    </location>
</feature>
<feature type="region of interest" description="Disordered" evidence="9">
    <location>
        <begin position="38"/>
        <end position="60"/>
    </location>
</feature>
<dbReference type="PANTHER" id="PTHR22939">
    <property type="entry name" value="SERINE PROTEASE FAMILY S1C HTRA-RELATED"/>
    <property type="match status" value="1"/>
</dbReference>
<gene>
    <name evidence="12" type="ordered locus">Mlg_2213</name>
</gene>
<feature type="active site" description="Charge relay system" evidence="7">
    <location>
        <position position="141"/>
    </location>
</feature>
<keyword evidence="2" id="KW-0645">Protease</keyword>
<sequence length="408" mass="43225">MKVPRLLRFLLSYTAIGLLVAAVIIGLRPDLVGMQTGNNAAPNDRNGNGAAAPATQTLAPPIQPRTGPVSYADAVEQAQPAVVNIYTAKTVQEAPHPLFDDPFFRRFFGDVAPHRPRERTQTSLGSGVIFSEQGYVITNNHVIEDADQIQVLLADGREALASVVGRDPETDLAVLRIELDRLPVIQLADDRALRVGDVVLAIGNPFGVGQTVTMGIVSATGRDQLGLTTFENFIQTDAAINPGNSGGALINAEGRLVGINTAIFSRTGGHQGIGFAIPAHLAVSVLQSIVEEGRVVRGWIGVQAQSLTPMLAESFDLAAAQGIVISGVLRGGPADRAGLRPGDIITHIEGEPAADAQALLERVTDKRPGSELRLDLLRDGEARTVTVAVGERPAQDERQPAPRQPRLP</sequence>
<evidence type="ECO:0000313" key="13">
    <source>
        <dbReference type="Proteomes" id="UP000001962"/>
    </source>
</evidence>
<dbReference type="HOGENOM" id="CLU_020120_1_2_6"/>
<accession>Q0A6I2</accession>
<feature type="region of interest" description="Disordered" evidence="9">
    <location>
        <begin position="386"/>
        <end position="408"/>
    </location>
</feature>
<name>Q0A6I2_ALKEH</name>
<organism evidence="12 13">
    <name type="scientific">Alkalilimnicola ehrlichii (strain ATCC BAA-1101 / DSM 17681 / MLHE-1)</name>
    <dbReference type="NCBI Taxonomy" id="187272"/>
    <lineage>
        <taxon>Bacteria</taxon>
        <taxon>Pseudomonadati</taxon>
        <taxon>Pseudomonadota</taxon>
        <taxon>Gammaproteobacteria</taxon>
        <taxon>Chromatiales</taxon>
        <taxon>Ectothiorhodospiraceae</taxon>
        <taxon>Alkalilimnicola</taxon>
    </lineage>
</organism>
<evidence type="ECO:0000256" key="6">
    <source>
        <dbReference type="ARBA" id="ARBA00022825"/>
    </source>
</evidence>
<dbReference type="CDD" id="cd10839">
    <property type="entry name" value="cpPDZ1_DegP-like"/>
    <property type="match status" value="1"/>
</dbReference>
<evidence type="ECO:0000259" key="11">
    <source>
        <dbReference type="PROSITE" id="PS50106"/>
    </source>
</evidence>
<evidence type="ECO:0000256" key="8">
    <source>
        <dbReference type="PIRSR" id="PIRSR611782-2"/>
    </source>
</evidence>
<evidence type="ECO:0000256" key="1">
    <source>
        <dbReference type="ARBA" id="ARBA00010541"/>
    </source>
</evidence>
<keyword evidence="3" id="KW-0732">Signal</keyword>
<comment type="similarity">
    <text evidence="1">Belongs to the peptidase S1C family.</text>
</comment>
<dbReference type="InterPro" id="IPR036034">
    <property type="entry name" value="PDZ_sf"/>
</dbReference>
<feature type="binding site" evidence="8">
    <location>
        <begin position="243"/>
        <end position="245"/>
    </location>
    <ligand>
        <name>substrate</name>
    </ligand>
</feature>
<dbReference type="PANTHER" id="PTHR22939:SF129">
    <property type="entry name" value="SERINE PROTEASE HTRA2, MITOCHONDRIAL"/>
    <property type="match status" value="1"/>
</dbReference>
<evidence type="ECO:0000256" key="3">
    <source>
        <dbReference type="ARBA" id="ARBA00022729"/>
    </source>
</evidence>
<protein>
    <submittedName>
        <fullName evidence="12">Peptidase S1 and S6, chymotrypsin/Hap</fullName>
    </submittedName>
</protein>
<dbReference type="PRINTS" id="PR00834">
    <property type="entry name" value="PROTEASES2C"/>
</dbReference>
<dbReference type="Gene3D" id="2.30.42.10">
    <property type="match status" value="1"/>
</dbReference>
<evidence type="ECO:0000256" key="5">
    <source>
        <dbReference type="ARBA" id="ARBA00022801"/>
    </source>
</evidence>
<dbReference type="SMART" id="SM00228">
    <property type="entry name" value="PDZ"/>
    <property type="match status" value="1"/>
</dbReference>
<dbReference type="NCBIfam" id="TIGR02037">
    <property type="entry name" value="degP_htrA_DO"/>
    <property type="match status" value="1"/>
</dbReference>
<dbReference type="SUPFAM" id="SSF50156">
    <property type="entry name" value="PDZ domain-like"/>
    <property type="match status" value="1"/>
</dbReference>
<dbReference type="Pfam" id="PF13180">
    <property type="entry name" value="PDZ_2"/>
    <property type="match status" value="1"/>
</dbReference>
<dbReference type="GO" id="GO:0004252">
    <property type="term" value="F:serine-type endopeptidase activity"/>
    <property type="evidence" value="ECO:0007669"/>
    <property type="project" value="InterPro"/>
</dbReference>
<keyword evidence="10" id="KW-1133">Transmembrane helix</keyword>
<dbReference type="Pfam" id="PF13365">
    <property type="entry name" value="Trypsin_2"/>
    <property type="match status" value="1"/>
</dbReference>
<dbReference type="Proteomes" id="UP000001962">
    <property type="component" value="Chromosome"/>
</dbReference>
<dbReference type="OrthoDB" id="9758917at2"/>
<feature type="binding site" evidence="8">
    <location>
        <position position="141"/>
    </location>
    <ligand>
        <name>substrate</name>
    </ligand>
</feature>
<keyword evidence="10" id="KW-0472">Membrane</keyword>
<evidence type="ECO:0000256" key="4">
    <source>
        <dbReference type="ARBA" id="ARBA00022737"/>
    </source>
</evidence>
<feature type="compositionally biased region" description="Low complexity" evidence="9">
    <location>
        <begin position="50"/>
        <end position="60"/>
    </location>
</feature>
<dbReference type="InterPro" id="IPR011782">
    <property type="entry name" value="Pept_S1C_Do"/>
</dbReference>
<evidence type="ECO:0000256" key="10">
    <source>
        <dbReference type="SAM" id="Phobius"/>
    </source>
</evidence>
<dbReference type="PROSITE" id="PS50106">
    <property type="entry name" value="PDZ"/>
    <property type="match status" value="1"/>
</dbReference>